<gene>
    <name evidence="3" type="ORF">V2S66_06095</name>
</gene>
<dbReference type="InterPro" id="IPR036852">
    <property type="entry name" value="Peptidase_S8/S53_dom_sf"/>
</dbReference>
<dbReference type="PANTHER" id="PTHR14218:SF15">
    <property type="entry name" value="TRIPEPTIDYL-PEPTIDASE 1"/>
    <property type="match status" value="1"/>
</dbReference>
<dbReference type="EMBL" id="JAZEWV010000003">
    <property type="protein sequence ID" value="MEE4541540.1"/>
    <property type="molecule type" value="Genomic_DNA"/>
</dbReference>
<sequence length="417" mass="41015">MRSTLSPGAIRAGLALTAAAAVAAAGFALSPSAGAATVARSTAAGAAHSLTTARSCAVSTRPGVMACKALKVTSGANSLAASARSVNPAATPSGYGPADLHSAYALPSTGGSGATVAIVDAYDDPTAEADLATYRSTYGLAACTTANGCFKKVGQSGTSSLPSANAGWAEEISLDLDMVSATCPQCHILLVEASSASMANLGKSVNTAVSLGAKYVSNSYGGGESSADTSYDSSYFNHPGVAITVSAGDSGYGAEYPAASRYVTAVGGTSLKKTSTTRGWTDTVWSGTGSGCSAYDAKPSWQKDTGCSRRTIADVSAVADPATGVAVYDTYSSDNGWEVFGGTSASSPIIASVYALAGTPSAGSTPASFPYAHTGSLNDVVSGSNGSCSGSYLCTAKTGYDGPTGLGTPNGTAAFKG</sequence>
<evidence type="ECO:0000313" key="4">
    <source>
        <dbReference type="Proteomes" id="UP001344658"/>
    </source>
</evidence>
<name>A0ABU7P6V6_9ACTN</name>
<feature type="chain" id="PRO_5047141902" evidence="1">
    <location>
        <begin position="36"/>
        <end position="417"/>
    </location>
</feature>
<evidence type="ECO:0000313" key="3">
    <source>
        <dbReference type="EMBL" id="MEE4541540.1"/>
    </source>
</evidence>
<dbReference type="SUPFAM" id="SSF52743">
    <property type="entry name" value="Subtilisin-like"/>
    <property type="match status" value="1"/>
</dbReference>
<reference evidence="3 4" key="1">
    <citation type="submission" date="2023-12" db="EMBL/GenBank/DDBJ databases">
        <title>Streptomyces sp. V4-01.</title>
        <authorList>
            <person name="Somphong A."/>
            <person name="Phongsopitanun W."/>
        </authorList>
    </citation>
    <scope>NUCLEOTIDE SEQUENCE [LARGE SCALE GENOMIC DNA]</scope>
    <source>
        <strain evidence="3 4">V4-01</strain>
    </source>
</reference>
<proteinExistence type="predicted"/>
<dbReference type="PROSITE" id="PS51695">
    <property type="entry name" value="SEDOLISIN"/>
    <property type="match status" value="1"/>
</dbReference>
<feature type="domain" description="Peptidase S53" evidence="2">
    <location>
        <begin position="85"/>
        <end position="417"/>
    </location>
</feature>
<comment type="caution">
    <text evidence="3">The sequence shown here is derived from an EMBL/GenBank/DDBJ whole genome shotgun (WGS) entry which is preliminary data.</text>
</comment>
<dbReference type="RefSeq" id="WP_330793440.1">
    <property type="nucleotide sequence ID" value="NZ_JAZEWV010000003.1"/>
</dbReference>
<accession>A0ABU7P6V6</accession>
<organism evidence="3 4">
    <name type="scientific">Actinacidiphila polyblastidii</name>
    <dbReference type="NCBI Taxonomy" id="3110430"/>
    <lineage>
        <taxon>Bacteria</taxon>
        <taxon>Bacillati</taxon>
        <taxon>Actinomycetota</taxon>
        <taxon>Actinomycetes</taxon>
        <taxon>Kitasatosporales</taxon>
        <taxon>Streptomycetaceae</taxon>
        <taxon>Actinacidiphila</taxon>
    </lineage>
</organism>
<dbReference type="PANTHER" id="PTHR14218">
    <property type="entry name" value="PROTEASE S8 TRIPEPTIDYL PEPTIDASE I CLN2"/>
    <property type="match status" value="1"/>
</dbReference>
<dbReference type="InterPro" id="IPR030400">
    <property type="entry name" value="Sedolisin_dom"/>
</dbReference>
<protein>
    <submittedName>
        <fullName evidence="3">Peptidase S8</fullName>
    </submittedName>
</protein>
<dbReference type="Gene3D" id="3.40.50.200">
    <property type="entry name" value="Peptidase S8/S53 domain"/>
    <property type="match status" value="1"/>
</dbReference>
<keyword evidence="4" id="KW-1185">Reference proteome</keyword>
<dbReference type="Proteomes" id="UP001344658">
    <property type="component" value="Unassembled WGS sequence"/>
</dbReference>
<feature type="signal peptide" evidence="1">
    <location>
        <begin position="1"/>
        <end position="35"/>
    </location>
</feature>
<dbReference type="InterPro" id="IPR050819">
    <property type="entry name" value="Tripeptidyl-peptidase_I"/>
</dbReference>
<evidence type="ECO:0000259" key="2">
    <source>
        <dbReference type="PROSITE" id="PS51695"/>
    </source>
</evidence>
<keyword evidence="1" id="KW-0732">Signal</keyword>
<evidence type="ECO:0000256" key="1">
    <source>
        <dbReference type="SAM" id="SignalP"/>
    </source>
</evidence>